<evidence type="ECO:0000256" key="4">
    <source>
        <dbReference type="ARBA" id="ARBA00022692"/>
    </source>
</evidence>
<keyword evidence="4 9" id="KW-0812">Transmembrane</keyword>
<dbReference type="SUPFAM" id="SSF103506">
    <property type="entry name" value="Mitochondrial carrier"/>
    <property type="match status" value="1"/>
</dbReference>
<comment type="subcellular location">
    <subcellularLocation>
        <location evidence="1">Mitochondrion membrane</location>
        <topology evidence="1">Multi-pass membrane protein</topology>
    </subcellularLocation>
</comment>
<evidence type="ECO:0000313" key="12">
    <source>
        <dbReference type="Proteomes" id="UP000245946"/>
    </source>
</evidence>
<keyword evidence="5" id="KW-0677">Repeat</keyword>
<keyword evidence="7" id="KW-0496">Mitochondrion</keyword>
<dbReference type="InterPro" id="IPR018108">
    <property type="entry name" value="MCP_transmembrane"/>
</dbReference>
<dbReference type="InterPro" id="IPR049563">
    <property type="entry name" value="TXTP-like"/>
</dbReference>
<evidence type="ECO:0000256" key="6">
    <source>
        <dbReference type="ARBA" id="ARBA00022989"/>
    </source>
</evidence>
<dbReference type="RefSeq" id="XP_025597012.1">
    <property type="nucleotide sequence ID" value="XM_025740992.1"/>
</dbReference>
<feature type="repeat" description="Solcar" evidence="9">
    <location>
        <begin position="203"/>
        <end position="288"/>
    </location>
</feature>
<dbReference type="GO" id="GO:0006843">
    <property type="term" value="P:mitochondrial citrate transmembrane transport"/>
    <property type="evidence" value="ECO:0007669"/>
    <property type="project" value="TreeGrafter"/>
</dbReference>
<feature type="repeat" description="Solcar" evidence="9">
    <location>
        <begin position="8"/>
        <end position="95"/>
    </location>
</feature>
<comment type="similarity">
    <text evidence="2 10">Belongs to the mitochondrial carrier (TC 2.A.29) family.</text>
</comment>
<feature type="repeat" description="Solcar" evidence="9">
    <location>
        <begin position="108"/>
        <end position="195"/>
    </location>
</feature>
<dbReference type="PANTHER" id="PTHR45788">
    <property type="entry name" value="SUCCINATE/FUMARATE MITOCHONDRIAL TRANSPORTER-RELATED"/>
    <property type="match status" value="1"/>
</dbReference>
<dbReference type="Pfam" id="PF00153">
    <property type="entry name" value="Mito_carr"/>
    <property type="match status" value="3"/>
</dbReference>
<dbReference type="EMBL" id="KZ819298">
    <property type="protein sequence ID" value="PWN96733.1"/>
    <property type="molecule type" value="Genomic_DNA"/>
</dbReference>
<sequence length="309" mass="32748">MASTKRKEQPLHSLVAGAFAGAVEGFATYPTEYVKTQAQFAVAAGKRPPGLLDIVRETLARSGVRGLYSGCSALVAGNAVKAGVRFLSYDSIKLAVADKTTGQLTLPRSVLAGLLAGLCEGALAVTPSEAIKTRLIEDGRKPKAERLYKGLFSGSVAIVRAEGLRGIYKGLGPTMARQGANSAVRLTTYSTLRGLATKDGRKTNDIETFGMGAVAGIVTVYCTMPFDVVKTRMQSAQSARYSSAFNCVSTVLREEGVLRFWKGTTPRLTRLILSGGIVFTIYEKTLVALDVLGGKAKETAKVVADTVKE</sequence>
<dbReference type="InterPro" id="IPR023395">
    <property type="entry name" value="MCP_dom_sf"/>
</dbReference>
<keyword evidence="3 10" id="KW-0813">Transport</keyword>
<organism evidence="11 12">
    <name type="scientific">Tilletiopsis washingtonensis</name>
    <dbReference type="NCBI Taxonomy" id="58919"/>
    <lineage>
        <taxon>Eukaryota</taxon>
        <taxon>Fungi</taxon>
        <taxon>Dikarya</taxon>
        <taxon>Basidiomycota</taxon>
        <taxon>Ustilaginomycotina</taxon>
        <taxon>Exobasidiomycetes</taxon>
        <taxon>Entylomatales</taxon>
        <taxon>Entylomatales incertae sedis</taxon>
        <taxon>Tilletiopsis</taxon>
    </lineage>
</organism>
<dbReference type="Gene3D" id="1.50.40.10">
    <property type="entry name" value="Mitochondrial carrier domain"/>
    <property type="match status" value="1"/>
</dbReference>
<evidence type="ECO:0000256" key="9">
    <source>
        <dbReference type="PROSITE-ProRule" id="PRU00282"/>
    </source>
</evidence>
<evidence type="ECO:0000256" key="8">
    <source>
        <dbReference type="ARBA" id="ARBA00023136"/>
    </source>
</evidence>
<name>A0A316Z983_9BASI</name>
<dbReference type="GO" id="GO:0031966">
    <property type="term" value="C:mitochondrial membrane"/>
    <property type="evidence" value="ECO:0007669"/>
    <property type="project" value="UniProtKB-SubCell"/>
</dbReference>
<dbReference type="FunFam" id="1.50.40.10:FF:000007">
    <property type="entry name" value="Mitochondrial tricarboxylate transport protein-like"/>
    <property type="match status" value="1"/>
</dbReference>
<dbReference type="Proteomes" id="UP000245946">
    <property type="component" value="Unassembled WGS sequence"/>
</dbReference>
<dbReference type="PROSITE" id="PS50920">
    <property type="entry name" value="SOLCAR"/>
    <property type="match status" value="3"/>
</dbReference>
<evidence type="ECO:0000256" key="5">
    <source>
        <dbReference type="ARBA" id="ARBA00022737"/>
    </source>
</evidence>
<dbReference type="PANTHER" id="PTHR45788:SF4">
    <property type="entry name" value="TRICARBOXYLATE TRANSPORT PROTEIN, MITOCHONDRIAL"/>
    <property type="match status" value="1"/>
</dbReference>
<keyword evidence="6" id="KW-1133">Transmembrane helix</keyword>
<evidence type="ECO:0000256" key="1">
    <source>
        <dbReference type="ARBA" id="ARBA00004225"/>
    </source>
</evidence>
<evidence type="ECO:0000256" key="10">
    <source>
        <dbReference type="RuleBase" id="RU000488"/>
    </source>
</evidence>
<gene>
    <name evidence="11" type="ORF">FA09DRAFT_320821</name>
</gene>
<protein>
    <submittedName>
        <fullName evidence="11">Mitochondrial tricarboxylate transporter</fullName>
    </submittedName>
</protein>
<evidence type="ECO:0000313" key="11">
    <source>
        <dbReference type="EMBL" id="PWN96733.1"/>
    </source>
</evidence>
<keyword evidence="12" id="KW-1185">Reference proteome</keyword>
<dbReference type="OrthoDB" id="44467at2759"/>
<accession>A0A316Z983</accession>
<reference evidence="11 12" key="1">
    <citation type="journal article" date="2018" name="Mol. Biol. Evol.">
        <title>Broad Genomic Sampling Reveals a Smut Pathogenic Ancestry of the Fungal Clade Ustilaginomycotina.</title>
        <authorList>
            <person name="Kijpornyongpan T."/>
            <person name="Mondo S.J."/>
            <person name="Barry K."/>
            <person name="Sandor L."/>
            <person name="Lee J."/>
            <person name="Lipzen A."/>
            <person name="Pangilinan J."/>
            <person name="LaButti K."/>
            <person name="Hainaut M."/>
            <person name="Henrissat B."/>
            <person name="Grigoriev I.V."/>
            <person name="Spatafora J.W."/>
            <person name="Aime M.C."/>
        </authorList>
    </citation>
    <scope>NUCLEOTIDE SEQUENCE [LARGE SCALE GENOMIC DNA]</scope>
    <source>
        <strain evidence="11 12">MCA 4186</strain>
    </source>
</reference>
<evidence type="ECO:0000256" key="2">
    <source>
        <dbReference type="ARBA" id="ARBA00006375"/>
    </source>
</evidence>
<evidence type="ECO:0000256" key="3">
    <source>
        <dbReference type="ARBA" id="ARBA00022448"/>
    </source>
</evidence>
<keyword evidence="8 9" id="KW-0472">Membrane</keyword>
<evidence type="ECO:0000256" key="7">
    <source>
        <dbReference type="ARBA" id="ARBA00023128"/>
    </source>
</evidence>
<dbReference type="GO" id="GO:0071913">
    <property type="term" value="F:citrate secondary active transmembrane transporter activity"/>
    <property type="evidence" value="ECO:0007669"/>
    <property type="project" value="TreeGrafter"/>
</dbReference>
<dbReference type="AlphaFoldDB" id="A0A316Z983"/>
<dbReference type="STRING" id="58919.A0A316Z983"/>
<dbReference type="GeneID" id="37268536"/>
<proteinExistence type="inferred from homology"/>